<evidence type="ECO:0000313" key="1">
    <source>
        <dbReference type="EMBL" id="CAH1642212.1"/>
    </source>
</evidence>
<evidence type="ECO:0000313" key="2">
    <source>
        <dbReference type="Proteomes" id="UP001153321"/>
    </source>
</evidence>
<organism evidence="1 2">
    <name type="scientific">Spodoptera littoralis</name>
    <name type="common">Egyptian cotton leafworm</name>
    <dbReference type="NCBI Taxonomy" id="7109"/>
    <lineage>
        <taxon>Eukaryota</taxon>
        <taxon>Metazoa</taxon>
        <taxon>Ecdysozoa</taxon>
        <taxon>Arthropoda</taxon>
        <taxon>Hexapoda</taxon>
        <taxon>Insecta</taxon>
        <taxon>Pterygota</taxon>
        <taxon>Neoptera</taxon>
        <taxon>Endopterygota</taxon>
        <taxon>Lepidoptera</taxon>
        <taxon>Glossata</taxon>
        <taxon>Ditrysia</taxon>
        <taxon>Noctuoidea</taxon>
        <taxon>Noctuidae</taxon>
        <taxon>Amphipyrinae</taxon>
        <taxon>Spodoptera</taxon>
    </lineage>
</organism>
<protein>
    <submittedName>
        <fullName evidence="1">Uncharacterized protein</fullName>
    </submittedName>
</protein>
<dbReference type="Proteomes" id="UP001153321">
    <property type="component" value="Chromosome 26"/>
</dbReference>
<accession>A0A9P0N4J9</accession>
<dbReference type="InterPro" id="IPR043153">
    <property type="entry name" value="DENN_C"/>
</dbReference>
<proteinExistence type="predicted"/>
<sequence length="175" mass="20170">MEIQREVLEAPLPILAGMLHPPHDSDLSSVVFEEGMLIDLTHPSKVLYYQGDESTILPTSCYKTLKTALQMETSKNKDREQDIRTRNLMISEAFLRFFVDILEGIVHKKLNVETKPVLLRMVHGNSHVHALYTEYVLDIPLESQPEFNTRPRGYSPTELLRIIRRKSKKSEQIGK</sequence>
<name>A0A9P0N4J9_SPOLI</name>
<dbReference type="AlphaFoldDB" id="A0A9P0N4J9"/>
<reference evidence="1" key="1">
    <citation type="submission" date="2022-02" db="EMBL/GenBank/DDBJ databases">
        <authorList>
            <person name="King R."/>
        </authorList>
    </citation>
    <scope>NUCLEOTIDE SEQUENCE</scope>
</reference>
<keyword evidence="2" id="KW-1185">Reference proteome</keyword>
<dbReference type="Gene3D" id="3.40.50.11500">
    <property type="match status" value="1"/>
</dbReference>
<gene>
    <name evidence="1" type="ORF">SPLIT_LOCUS7568</name>
</gene>
<dbReference type="EMBL" id="LR824557">
    <property type="protein sequence ID" value="CAH1642212.1"/>
    <property type="molecule type" value="Genomic_DNA"/>
</dbReference>